<keyword evidence="2" id="KW-1185">Reference proteome</keyword>
<proteinExistence type="predicted"/>
<reference evidence="1 2" key="1">
    <citation type="submission" date="2024-06" db="EMBL/GenBank/DDBJ databases">
        <title>The Natural Products Discovery Center: Release of the First 8490 Sequenced Strains for Exploring Actinobacteria Biosynthetic Diversity.</title>
        <authorList>
            <person name="Kalkreuter E."/>
            <person name="Kautsar S.A."/>
            <person name="Yang D."/>
            <person name="Bader C.D."/>
            <person name="Teijaro C.N."/>
            <person name="Fluegel L."/>
            <person name="Davis C.M."/>
            <person name="Simpson J.R."/>
            <person name="Lauterbach L."/>
            <person name="Steele A.D."/>
            <person name="Gui C."/>
            <person name="Meng S."/>
            <person name="Li G."/>
            <person name="Viehrig K."/>
            <person name="Ye F."/>
            <person name="Su P."/>
            <person name="Kiefer A.F."/>
            <person name="Nichols A."/>
            <person name="Cepeda A.J."/>
            <person name="Yan W."/>
            <person name="Fan B."/>
            <person name="Jiang Y."/>
            <person name="Adhikari A."/>
            <person name="Zheng C.-J."/>
            <person name="Schuster L."/>
            <person name="Cowan T.M."/>
            <person name="Smanski M.J."/>
            <person name="Chevrette M.G."/>
            <person name="De Carvalho L.P.S."/>
            <person name="Shen B."/>
        </authorList>
    </citation>
    <scope>NUCLEOTIDE SEQUENCE [LARGE SCALE GENOMIC DNA]</scope>
    <source>
        <strain evidence="1 2">NPDC019434</strain>
    </source>
</reference>
<dbReference type="RefSeq" id="WP_157114929.1">
    <property type="nucleotide sequence ID" value="NZ_JBEYBR010000064.1"/>
</dbReference>
<dbReference type="EMBL" id="JBEYBR010000064">
    <property type="protein sequence ID" value="MEU2124662.1"/>
    <property type="molecule type" value="Genomic_DNA"/>
</dbReference>
<evidence type="ECO:0000313" key="1">
    <source>
        <dbReference type="EMBL" id="MEU2124662.1"/>
    </source>
</evidence>
<accession>A0ABV2XFL7</accession>
<sequence length="101" mass="11348">MNGREIVATGSWLYADAVPMPVFVIRLDYDFWYEVAREEGTLAVGEEPFLDADGHAYYVSFHGLHRDDASFWPDSGTHRSAEEARATAESRVPSAITWLPV</sequence>
<dbReference type="Proteomes" id="UP001550535">
    <property type="component" value="Unassembled WGS sequence"/>
</dbReference>
<evidence type="ECO:0000313" key="2">
    <source>
        <dbReference type="Proteomes" id="UP001550535"/>
    </source>
</evidence>
<name>A0ABV2XFL7_9NOCA</name>
<protein>
    <submittedName>
        <fullName evidence="1">Uncharacterized protein</fullName>
    </submittedName>
</protein>
<gene>
    <name evidence="1" type="ORF">ABZ507_22895</name>
</gene>
<organism evidence="1 2">
    <name type="scientific">Nocardia niwae</name>
    <dbReference type="NCBI Taxonomy" id="626084"/>
    <lineage>
        <taxon>Bacteria</taxon>
        <taxon>Bacillati</taxon>
        <taxon>Actinomycetota</taxon>
        <taxon>Actinomycetes</taxon>
        <taxon>Mycobacteriales</taxon>
        <taxon>Nocardiaceae</taxon>
        <taxon>Nocardia</taxon>
    </lineage>
</organism>
<comment type="caution">
    <text evidence="1">The sequence shown here is derived from an EMBL/GenBank/DDBJ whole genome shotgun (WGS) entry which is preliminary data.</text>
</comment>